<sequence>MKILNDHVNYAEQNIDTSQLPLIIACVNYVNSGVNLLALVVIIYIIYTHGHVEGLKLFTLYGIGGIVWLGRPMLFIRSMTALGVLSTSTLTLVQEKNLVHFASMDITRPCCRIIKANHNTSLDTSVVLWLALIANDIAMVRTHIYTTNYGFLHRS</sequence>
<dbReference type="Proteomes" id="UP000243217">
    <property type="component" value="Unassembled WGS sequence"/>
</dbReference>
<accession>A0A1V9YZQ2</accession>
<keyword evidence="3" id="KW-1185">Reference proteome</keyword>
<keyword evidence="1" id="KW-1133">Transmembrane helix</keyword>
<evidence type="ECO:0000256" key="1">
    <source>
        <dbReference type="SAM" id="Phobius"/>
    </source>
</evidence>
<gene>
    <name evidence="2" type="ORF">THRCLA_09082</name>
</gene>
<evidence type="ECO:0000313" key="2">
    <source>
        <dbReference type="EMBL" id="OQR91153.1"/>
    </source>
</evidence>
<dbReference type="AlphaFoldDB" id="A0A1V9YZQ2"/>
<dbReference type="OrthoDB" id="10595260at2759"/>
<protein>
    <submittedName>
        <fullName evidence="2">Uncharacterized protein</fullName>
    </submittedName>
</protein>
<reference evidence="2 3" key="1">
    <citation type="journal article" date="2014" name="Genome Biol. Evol.">
        <title>The secreted proteins of Achlya hypogyna and Thraustotheca clavata identify the ancestral oomycete secretome and reveal gene acquisitions by horizontal gene transfer.</title>
        <authorList>
            <person name="Misner I."/>
            <person name="Blouin N."/>
            <person name="Leonard G."/>
            <person name="Richards T.A."/>
            <person name="Lane C.E."/>
        </authorList>
    </citation>
    <scope>NUCLEOTIDE SEQUENCE [LARGE SCALE GENOMIC DNA]</scope>
    <source>
        <strain evidence="2 3">ATCC 34112</strain>
    </source>
</reference>
<proteinExistence type="predicted"/>
<evidence type="ECO:0000313" key="3">
    <source>
        <dbReference type="Proteomes" id="UP000243217"/>
    </source>
</evidence>
<dbReference type="EMBL" id="JNBS01002451">
    <property type="protein sequence ID" value="OQR91153.1"/>
    <property type="molecule type" value="Genomic_DNA"/>
</dbReference>
<keyword evidence="1" id="KW-0472">Membrane</keyword>
<comment type="caution">
    <text evidence="2">The sequence shown here is derived from an EMBL/GenBank/DDBJ whole genome shotgun (WGS) entry which is preliminary data.</text>
</comment>
<feature type="transmembrane region" description="Helical" evidence="1">
    <location>
        <begin position="20"/>
        <end position="46"/>
    </location>
</feature>
<keyword evidence="1" id="KW-0812">Transmembrane</keyword>
<organism evidence="2 3">
    <name type="scientific">Thraustotheca clavata</name>
    <dbReference type="NCBI Taxonomy" id="74557"/>
    <lineage>
        <taxon>Eukaryota</taxon>
        <taxon>Sar</taxon>
        <taxon>Stramenopiles</taxon>
        <taxon>Oomycota</taxon>
        <taxon>Saprolegniomycetes</taxon>
        <taxon>Saprolegniales</taxon>
        <taxon>Achlyaceae</taxon>
        <taxon>Thraustotheca</taxon>
    </lineage>
</organism>
<name>A0A1V9YZQ2_9STRA</name>
<feature type="transmembrane region" description="Helical" evidence="1">
    <location>
        <begin position="58"/>
        <end position="76"/>
    </location>
</feature>